<accession>A0AB36FVT4</accession>
<organism evidence="4 5">
    <name type="scientific">Alteromonas macleodii</name>
    <name type="common">Pseudoalteromonas macleodii</name>
    <dbReference type="NCBI Taxonomy" id="28108"/>
    <lineage>
        <taxon>Bacteria</taxon>
        <taxon>Pseudomonadati</taxon>
        <taxon>Pseudomonadota</taxon>
        <taxon>Gammaproteobacteria</taxon>
        <taxon>Alteromonadales</taxon>
        <taxon>Alteromonadaceae</taxon>
        <taxon>Alteromonas/Salinimonas group</taxon>
        <taxon>Alteromonas</taxon>
    </lineage>
</organism>
<dbReference type="PANTHER" id="PTHR43377">
    <property type="entry name" value="BILIVERDIN REDUCTASE A"/>
    <property type="match status" value="1"/>
</dbReference>
<feature type="domain" description="Gfo/Idh/MocA-like oxidoreductase N-terminal" evidence="2">
    <location>
        <begin position="1"/>
        <end position="117"/>
    </location>
</feature>
<evidence type="ECO:0000259" key="2">
    <source>
        <dbReference type="Pfam" id="PF01408"/>
    </source>
</evidence>
<dbReference type="PANTHER" id="PTHR43377:SF1">
    <property type="entry name" value="BILIVERDIN REDUCTASE A"/>
    <property type="match status" value="1"/>
</dbReference>
<dbReference type="GO" id="GO:0000166">
    <property type="term" value="F:nucleotide binding"/>
    <property type="evidence" value="ECO:0007669"/>
    <property type="project" value="InterPro"/>
</dbReference>
<sequence length="320" mass="36584">MKILICGMGSIGVRHFRNLQTLGVTDIIFYSTRKSTFPQIEEIMHGAQVFDSLHDALAEMPDICMITNPTSLHVRTAIEAAKHGCHLYIEKPISHTLEGLEELNRLIEMHNLISFVTYQFRFHPHIKLLCELVKQKDVYGDVIWARAEWSEYLPDWHPWEDYTKGYSARSELGGGVLRTQIHPLNYLSFILGEISELSVHCQASGHLGIDVDDLADIHLSFENNVTANVHVDYLQKPRVHTLTVVTNKGRFAWDCHANELFFIDHAAKKTHFPNENFERNDMFVSMLEHFLHCVETGKQSAFTVKEATSELSKLLNAVKS</sequence>
<feature type="domain" description="GFO/IDH/MocA-like oxidoreductase" evidence="3">
    <location>
        <begin position="137"/>
        <end position="251"/>
    </location>
</feature>
<dbReference type="Pfam" id="PF01408">
    <property type="entry name" value="GFO_IDH_MocA"/>
    <property type="match status" value="1"/>
</dbReference>
<evidence type="ECO:0000313" key="4">
    <source>
        <dbReference type="EMBL" id="OES33372.1"/>
    </source>
</evidence>
<dbReference type="AlphaFoldDB" id="A0AB36FVT4"/>
<proteinExistence type="predicted"/>
<evidence type="ECO:0000256" key="1">
    <source>
        <dbReference type="ARBA" id="ARBA00022729"/>
    </source>
</evidence>
<dbReference type="EMBL" id="MIPY01000008">
    <property type="protein sequence ID" value="OES33372.1"/>
    <property type="molecule type" value="Genomic_DNA"/>
</dbReference>
<dbReference type="InterPro" id="IPR036291">
    <property type="entry name" value="NAD(P)-bd_dom_sf"/>
</dbReference>
<evidence type="ECO:0000259" key="3">
    <source>
        <dbReference type="Pfam" id="PF22725"/>
    </source>
</evidence>
<dbReference type="SUPFAM" id="SSF51735">
    <property type="entry name" value="NAD(P)-binding Rossmann-fold domains"/>
    <property type="match status" value="1"/>
</dbReference>
<evidence type="ECO:0000313" key="5">
    <source>
        <dbReference type="Proteomes" id="UP000095392"/>
    </source>
</evidence>
<dbReference type="Gene3D" id="3.40.50.720">
    <property type="entry name" value="NAD(P)-binding Rossmann-like Domain"/>
    <property type="match status" value="1"/>
</dbReference>
<keyword evidence="1" id="KW-0732">Signal</keyword>
<dbReference type="Proteomes" id="UP000095392">
    <property type="component" value="Unassembled WGS sequence"/>
</dbReference>
<keyword evidence="5" id="KW-1185">Reference proteome</keyword>
<dbReference type="RefSeq" id="WP_069943893.1">
    <property type="nucleotide sequence ID" value="NZ_MIPW01000006.1"/>
</dbReference>
<gene>
    <name evidence="4" type="ORF">BFV95_1037</name>
</gene>
<dbReference type="InterPro" id="IPR055170">
    <property type="entry name" value="GFO_IDH_MocA-like_dom"/>
</dbReference>
<dbReference type="InterPro" id="IPR000683">
    <property type="entry name" value="Gfo/Idh/MocA-like_OxRdtase_N"/>
</dbReference>
<name>A0AB36FVT4_ALTMA</name>
<protein>
    <submittedName>
        <fullName evidence="4">Oxidoreductase, NAD-binding Rossmann fold family protein</fullName>
    </submittedName>
</protein>
<dbReference type="SUPFAM" id="SSF55347">
    <property type="entry name" value="Glyceraldehyde-3-phosphate dehydrogenase-like, C-terminal domain"/>
    <property type="match status" value="1"/>
</dbReference>
<dbReference type="InterPro" id="IPR051450">
    <property type="entry name" value="Gfo/Idh/MocA_Oxidoreductases"/>
</dbReference>
<comment type="caution">
    <text evidence="4">The sequence shown here is derived from an EMBL/GenBank/DDBJ whole genome shotgun (WGS) entry which is preliminary data.</text>
</comment>
<reference evidence="4 5" key="1">
    <citation type="submission" date="2016-09" db="EMBL/GenBank/DDBJ databases">
        <title>Draft Genome Sequence of four Alteromonas macleodii strains isolated from copper coupons and grown long-term at elevated copper levels.</title>
        <authorList>
            <person name="Cusick K."/>
            <person name="Dale J."/>
            <person name="Little B."/>
            <person name="Biffinger J."/>
        </authorList>
    </citation>
    <scope>NUCLEOTIDE SEQUENCE [LARGE SCALE GENOMIC DNA]</scope>
    <source>
        <strain evidence="4 5">KCP01</strain>
    </source>
</reference>
<dbReference type="Pfam" id="PF22725">
    <property type="entry name" value="GFO_IDH_MocA_C3"/>
    <property type="match status" value="1"/>
</dbReference>
<dbReference type="Gene3D" id="3.30.360.10">
    <property type="entry name" value="Dihydrodipicolinate Reductase, domain 2"/>
    <property type="match status" value="1"/>
</dbReference>